<sequence length="135" mass="14072">MSGTYVLVIDVARSTSIDVGALGDREFPAGAYAYVGSAFGPGGFSRVDRHRELAAGERETRHWHIDYLLGHPAASLETAITFPDADREYELAASLPGDPVPAFGTSDCDCGAHLLAAPNAAAIREAAVDAGGVLE</sequence>
<dbReference type="KEGG" id="nvr:FEJ81_02710"/>
<gene>
    <name evidence="1" type="ORF">FEJ81_02710</name>
</gene>
<dbReference type="Pfam" id="PF01986">
    <property type="entry name" value="DUF123"/>
    <property type="match status" value="1"/>
</dbReference>
<dbReference type="AlphaFoldDB" id="A0A4V1FYG0"/>
<dbReference type="RefSeq" id="WP_138243824.1">
    <property type="nucleotide sequence ID" value="NZ_CP040330.1"/>
</dbReference>
<dbReference type="Proteomes" id="UP000302218">
    <property type="component" value="Chromosome"/>
</dbReference>
<organism evidence="1 2">
    <name type="scientific">Natrinema versiforme</name>
    <dbReference type="NCBI Taxonomy" id="88724"/>
    <lineage>
        <taxon>Archaea</taxon>
        <taxon>Methanobacteriati</taxon>
        <taxon>Methanobacteriota</taxon>
        <taxon>Stenosarchaea group</taxon>
        <taxon>Halobacteria</taxon>
        <taxon>Halobacteriales</taxon>
        <taxon>Natrialbaceae</taxon>
        <taxon>Natrinema</taxon>
    </lineage>
</organism>
<dbReference type="GeneID" id="40264147"/>
<dbReference type="PANTHER" id="PTHR37460:SF1">
    <property type="entry name" value="ENDONUCLEASE III"/>
    <property type="match status" value="1"/>
</dbReference>
<name>A0A4V1FYG0_9EURY</name>
<dbReference type="InterPro" id="IPR002837">
    <property type="entry name" value="DUF123"/>
</dbReference>
<dbReference type="CDD" id="cd10441">
    <property type="entry name" value="GIY-YIG_COG1833"/>
    <property type="match status" value="1"/>
</dbReference>
<evidence type="ECO:0000313" key="1">
    <source>
        <dbReference type="EMBL" id="QCS41311.1"/>
    </source>
</evidence>
<protein>
    <submittedName>
        <fullName evidence="1">GIY-YIG nuclease family protein</fullName>
    </submittedName>
</protein>
<dbReference type="OrthoDB" id="17296at2157"/>
<dbReference type="PANTHER" id="PTHR37460">
    <property type="entry name" value="ENDONUCLEASE III"/>
    <property type="match status" value="1"/>
</dbReference>
<evidence type="ECO:0000313" key="2">
    <source>
        <dbReference type="Proteomes" id="UP000302218"/>
    </source>
</evidence>
<accession>A0A4V1FYG0</accession>
<proteinExistence type="predicted"/>
<dbReference type="EMBL" id="CP040330">
    <property type="protein sequence ID" value="QCS41311.1"/>
    <property type="molecule type" value="Genomic_DNA"/>
</dbReference>
<reference evidence="2" key="1">
    <citation type="submission" date="2019-05" db="EMBL/GenBank/DDBJ databases">
        <title>Genome sequence and methylation pattern of the halophilic Archaeon Natrinema versiforme BOL5-4.</title>
        <authorList>
            <person name="DasSarma P."/>
            <person name="Anton B.P."/>
            <person name="DasSarma S.L."/>
            <person name="Martinez F.L."/>
            <person name="Guzman D."/>
            <person name="Roberts R.J."/>
            <person name="DasSarma S."/>
        </authorList>
    </citation>
    <scope>NUCLEOTIDE SEQUENCE [LARGE SCALE GENOMIC DNA]</scope>
    <source>
        <strain evidence="2">BOL5-4</strain>
    </source>
</reference>